<proteinExistence type="predicted"/>
<gene>
    <name evidence="3" type="ORF">MRS75_19830</name>
</gene>
<dbReference type="SUPFAM" id="SSF103481">
    <property type="entry name" value="Multidrug resistance efflux transporter EmrE"/>
    <property type="match status" value="2"/>
</dbReference>
<name>A0AAE3QJL6_9HYPH</name>
<reference evidence="3" key="1">
    <citation type="submission" date="2022-03" db="EMBL/GenBank/DDBJ databases">
        <title>Fererhizobium litorale gen. nov., sp. nov., isolated from sandy sediments of the Sea of Japan seashore.</title>
        <authorList>
            <person name="Romanenko L."/>
            <person name="Kurilenko V."/>
            <person name="Otstavnykh N."/>
            <person name="Svetashev V."/>
            <person name="Tekutyeva L."/>
            <person name="Isaeva M."/>
            <person name="Mikhailov V."/>
        </authorList>
    </citation>
    <scope>NUCLEOTIDE SEQUENCE</scope>
    <source>
        <strain evidence="3">KMM 9576</strain>
    </source>
</reference>
<dbReference type="InterPro" id="IPR037185">
    <property type="entry name" value="EmrE-like"/>
</dbReference>
<dbReference type="PANTHER" id="PTHR22911">
    <property type="entry name" value="ACYL-MALONYL CONDENSING ENZYME-RELATED"/>
    <property type="match status" value="1"/>
</dbReference>
<feature type="transmembrane region" description="Helical" evidence="1">
    <location>
        <begin position="264"/>
        <end position="282"/>
    </location>
</feature>
<evidence type="ECO:0000313" key="4">
    <source>
        <dbReference type="Proteomes" id="UP001161580"/>
    </source>
</evidence>
<dbReference type="AlphaFoldDB" id="A0AAE3QJL6"/>
<feature type="domain" description="EamA" evidence="2">
    <location>
        <begin position="9"/>
        <end position="140"/>
    </location>
</feature>
<dbReference type="RefSeq" id="WP_311788187.1">
    <property type="nucleotide sequence ID" value="NZ_JALDYY010000014.1"/>
</dbReference>
<dbReference type="Gene3D" id="1.10.3730.20">
    <property type="match status" value="1"/>
</dbReference>
<protein>
    <submittedName>
        <fullName evidence="3">DMT family transporter</fullName>
    </submittedName>
</protein>
<feature type="transmembrane region" description="Helical" evidence="1">
    <location>
        <begin position="123"/>
        <end position="140"/>
    </location>
</feature>
<dbReference type="GO" id="GO:0016020">
    <property type="term" value="C:membrane"/>
    <property type="evidence" value="ECO:0007669"/>
    <property type="project" value="InterPro"/>
</dbReference>
<dbReference type="Pfam" id="PF00892">
    <property type="entry name" value="EamA"/>
    <property type="match status" value="1"/>
</dbReference>
<evidence type="ECO:0000259" key="2">
    <source>
        <dbReference type="Pfam" id="PF00892"/>
    </source>
</evidence>
<accession>A0AAE3QJL6</accession>
<dbReference type="Proteomes" id="UP001161580">
    <property type="component" value="Unassembled WGS sequence"/>
</dbReference>
<keyword evidence="4" id="KW-1185">Reference proteome</keyword>
<feature type="transmembrane region" description="Helical" evidence="1">
    <location>
        <begin position="205"/>
        <end position="229"/>
    </location>
</feature>
<feature type="transmembrane region" description="Helical" evidence="1">
    <location>
        <begin position="146"/>
        <end position="163"/>
    </location>
</feature>
<feature type="transmembrane region" description="Helical" evidence="1">
    <location>
        <begin position="95"/>
        <end position="116"/>
    </location>
</feature>
<dbReference type="EMBL" id="JALDYZ010000013">
    <property type="protein sequence ID" value="MDI7924318.1"/>
    <property type="molecule type" value="Genomic_DNA"/>
</dbReference>
<keyword evidence="1" id="KW-0812">Transmembrane</keyword>
<comment type="caution">
    <text evidence="3">The sequence shown here is derived from an EMBL/GenBank/DDBJ whole genome shotgun (WGS) entry which is preliminary data.</text>
</comment>
<dbReference type="InterPro" id="IPR000620">
    <property type="entry name" value="EamA_dom"/>
</dbReference>
<feature type="transmembrane region" description="Helical" evidence="1">
    <location>
        <begin position="175"/>
        <end position="199"/>
    </location>
</feature>
<evidence type="ECO:0000256" key="1">
    <source>
        <dbReference type="SAM" id="Phobius"/>
    </source>
</evidence>
<evidence type="ECO:0000313" key="3">
    <source>
        <dbReference type="EMBL" id="MDI7924318.1"/>
    </source>
</evidence>
<keyword evidence="1" id="KW-1133">Transmembrane helix</keyword>
<keyword evidence="1" id="KW-0472">Membrane</keyword>
<organism evidence="3 4">
    <name type="scientific">Ferirhizobium litorale</name>
    <dbReference type="NCBI Taxonomy" id="2927786"/>
    <lineage>
        <taxon>Bacteria</taxon>
        <taxon>Pseudomonadati</taxon>
        <taxon>Pseudomonadota</taxon>
        <taxon>Alphaproteobacteria</taxon>
        <taxon>Hyphomicrobiales</taxon>
        <taxon>Rhizobiaceae</taxon>
        <taxon>Ferirhizobium</taxon>
    </lineage>
</organism>
<feature type="transmembrane region" description="Helical" evidence="1">
    <location>
        <begin position="36"/>
        <end position="55"/>
    </location>
</feature>
<dbReference type="PANTHER" id="PTHR22911:SF135">
    <property type="entry name" value="BLR4310 PROTEIN"/>
    <property type="match status" value="1"/>
</dbReference>
<feature type="transmembrane region" description="Helical" evidence="1">
    <location>
        <begin position="241"/>
        <end position="258"/>
    </location>
</feature>
<feature type="transmembrane region" description="Helical" evidence="1">
    <location>
        <begin position="67"/>
        <end position="89"/>
    </location>
</feature>
<sequence>MPISRNTQGALFMSLSMAGFTCNDALVKTLLPVMNVGQIMLVRGALTTIMVYAIARHLGALTHWKRIAQPMVLFRIVFEIIAAITYLTALRSMPLANAAAILQAMPLAVTLGAALFLNEPVGWRRWGAIIVGFIGVLIIIRPDSEGFTLASFYVVIAMLCAAGRDLVTRKITTDVSSLMVTVVTAASIALAGAVVMVPMGGWQPMSWSSCAILLAASVLVLVGYQFVILSMRSGEISFIAPFRYTGMLWAILLGALVFGDLPDAWIIAGSTIVIASGLYSFYRENKRRLRPVAQEPST</sequence>